<reference evidence="1" key="1">
    <citation type="submission" date="2023-04" db="EMBL/GenBank/DDBJ databases">
        <title>Aspergillus oryzae NBRC 4228.</title>
        <authorList>
            <person name="Ichikawa N."/>
            <person name="Sato H."/>
            <person name="Tonouchi N."/>
        </authorList>
    </citation>
    <scope>NUCLEOTIDE SEQUENCE</scope>
    <source>
        <strain evidence="1">NBRC 4228</strain>
    </source>
</reference>
<evidence type="ECO:0000313" key="1">
    <source>
        <dbReference type="EMBL" id="GMG25551.1"/>
    </source>
</evidence>
<dbReference type="EMBL" id="BSYA01000019">
    <property type="protein sequence ID" value="GMG25551.1"/>
    <property type="molecule type" value="Genomic_DNA"/>
</dbReference>
<name>A0AAN5BUD2_ASPOZ</name>
<organism evidence="1 2">
    <name type="scientific">Aspergillus oryzae</name>
    <name type="common">Yellow koji mold</name>
    <dbReference type="NCBI Taxonomy" id="5062"/>
    <lineage>
        <taxon>Eukaryota</taxon>
        <taxon>Fungi</taxon>
        <taxon>Dikarya</taxon>
        <taxon>Ascomycota</taxon>
        <taxon>Pezizomycotina</taxon>
        <taxon>Eurotiomycetes</taxon>
        <taxon>Eurotiomycetidae</taxon>
        <taxon>Eurotiales</taxon>
        <taxon>Aspergillaceae</taxon>
        <taxon>Aspergillus</taxon>
        <taxon>Aspergillus subgen. Circumdati</taxon>
    </lineage>
</organism>
<sequence>MDEYYRSNPALIVTKDPDAICRRRPQKYLQREEEEIDRAAAAVDKRALSVGAVEHAEWTSAMGNKS</sequence>
<accession>A0AAN5BUD2</accession>
<evidence type="ECO:0000313" key="2">
    <source>
        <dbReference type="Proteomes" id="UP001165205"/>
    </source>
</evidence>
<dbReference type="AlphaFoldDB" id="A0AAN5BUD2"/>
<protein>
    <submittedName>
        <fullName evidence="1">Unnamed protein product</fullName>
    </submittedName>
</protein>
<proteinExistence type="predicted"/>
<gene>
    <name evidence="1" type="ORF">Aory04_000256900</name>
</gene>
<dbReference type="Proteomes" id="UP001165205">
    <property type="component" value="Unassembled WGS sequence"/>
</dbReference>
<comment type="caution">
    <text evidence="1">The sequence shown here is derived from an EMBL/GenBank/DDBJ whole genome shotgun (WGS) entry which is preliminary data.</text>
</comment>